<evidence type="ECO:0000313" key="3">
    <source>
        <dbReference type="Proteomes" id="UP000050741"/>
    </source>
</evidence>
<reference evidence="3" key="2">
    <citation type="submission" date="2014-05" db="EMBL/GenBank/DDBJ databases">
        <title>The genome and life-stage specific transcriptomes of Globodera pallida elucidate key aspects of plant parasitism by a cyst nematode.</title>
        <authorList>
            <person name="Cotton J.A."/>
            <person name="Lilley C.J."/>
            <person name="Jones L.M."/>
            <person name="Kikuchi T."/>
            <person name="Reid A.J."/>
            <person name="Thorpe P."/>
            <person name="Tsai I.J."/>
            <person name="Beasley H."/>
            <person name="Blok V."/>
            <person name="Cock P.J.A."/>
            <person name="Van den Akker S.E."/>
            <person name="Holroyd N."/>
            <person name="Hunt M."/>
            <person name="Mantelin S."/>
            <person name="Naghra H."/>
            <person name="Pain A."/>
            <person name="Palomares-Rius J.E."/>
            <person name="Zarowiecki M."/>
            <person name="Berriman M."/>
            <person name="Jones J.T."/>
            <person name="Urwin P.E."/>
        </authorList>
    </citation>
    <scope>NUCLEOTIDE SEQUENCE [LARGE SCALE GENOMIC DNA]</scope>
    <source>
        <strain evidence="3">Lindley</strain>
    </source>
</reference>
<feature type="transmembrane region" description="Helical" evidence="2">
    <location>
        <begin position="107"/>
        <end position="129"/>
    </location>
</feature>
<accession>A0A183C8V6</accession>
<dbReference type="AlphaFoldDB" id="A0A183C8V6"/>
<dbReference type="WBParaSite" id="GPLIN_000930200">
    <property type="protein sequence ID" value="GPLIN_000930200"/>
    <property type="gene ID" value="GPLIN_000930200"/>
</dbReference>
<feature type="compositionally biased region" description="Basic and acidic residues" evidence="1">
    <location>
        <begin position="77"/>
        <end position="87"/>
    </location>
</feature>
<evidence type="ECO:0000256" key="1">
    <source>
        <dbReference type="SAM" id="MobiDB-lite"/>
    </source>
</evidence>
<keyword evidence="3" id="KW-1185">Reference proteome</keyword>
<name>A0A183C8V6_GLOPA</name>
<proteinExistence type="predicted"/>
<keyword evidence="2" id="KW-0472">Membrane</keyword>
<reference evidence="3" key="1">
    <citation type="submission" date="2013-12" db="EMBL/GenBank/DDBJ databases">
        <authorList>
            <person name="Aslett M."/>
        </authorList>
    </citation>
    <scope>NUCLEOTIDE SEQUENCE [LARGE SCALE GENOMIC DNA]</scope>
    <source>
        <strain evidence="3">Lindley</strain>
    </source>
</reference>
<evidence type="ECO:0000256" key="2">
    <source>
        <dbReference type="SAM" id="Phobius"/>
    </source>
</evidence>
<evidence type="ECO:0000313" key="4">
    <source>
        <dbReference type="WBParaSite" id="GPLIN_000930200"/>
    </source>
</evidence>
<feature type="region of interest" description="Disordered" evidence="1">
    <location>
        <begin position="43"/>
        <end position="87"/>
    </location>
</feature>
<sequence length="296" mass="32944">MISTLFDLLRALNRAGTESWCSVFKQNKTNQCFPGSGAGSNGFGNRFRDRNRGTAKNSEPILERFPEPRKSGTALEPEPRNRQEKWNRENTGANAKFYNFNFIFVDLIVYLSSMNVLLIASIAIMHFWALAAGYCIRTPEIQVETGDGCRQTQTVKCISRIRYRDMLPAGLWQDVQVLWARISSPEGSDTEKRSCNNAYCTTHRCTDNAGNDIFVVSGCGEVGQPKCGYDLLRLYCKGGSMQCNSANDVCSANDYCNARNTDLQTPNPAALNKRGAAKPSPPFTFTIVVLLMLLMV</sequence>
<feature type="compositionally biased region" description="Basic and acidic residues" evidence="1">
    <location>
        <begin position="61"/>
        <end position="70"/>
    </location>
</feature>
<organism evidence="3 4">
    <name type="scientific">Globodera pallida</name>
    <name type="common">Potato cyst nematode worm</name>
    <name type="synonym">Heterodera pallida</name>
    <dbReference type="NCBI Taxonomy" id="36090"/>
    <lineage>
        <taxon>Eukaryota</taxon>
        <taxon>Metazoa</taxon>
        <taxon>Ecdysozoa</taxon>
        <taxon>Nematoda</taxon>
        <taxon>Chromadorea</taxon>
        <taxon>Rhabditida</taxon>
        <taxon>Tylenchina</taxon>
        <taxon>Tylenchomorpha</taxon>
        <taxon>Tylenchoidea</taxon>
        <taxon>Heteroderidae</taxon>
        <taxon>Heteroderinae</taxon>
        <taxon>Globodera</taxon>
    </lineage>
</organism>
<reference evidence="4" key="3">
    <citation type="submission" date="2016-06" db="UniProtKB">
        <authorList>
            <consortium name="WormBaseParasite"/>
        </authorList>
    </citation>
    <scope>IDENTIFICATION</scope>
</reference>
<keyword evidence="2" id="KW-0812">Transmembrane</keyword>
<keyword evidence="2" id="KW-1133">Transmembrane helix</keyword>
<dbReference type="Proteomes" id="UP000050741">
    <property type="component" value="Unassembled WGS sequence"/>
</dbReference>
<protein>
    <submittedName>
        <fullName evidence="4">Uncharacterized protein</fullName>
    </submittedName>
</protein>